<evidence type="ECO:0000256" key="1">
    <source>
        <dbReference type="SAM" id="MobiDB-lite"/>
    </source>
</evidence>
<organism evidence="2">
    <name type="scientific">Oryza meridionalis</name>
    <dbReference type="NCBI Taxonomy" id="40149"/>
    <lineage>
        <taxon>Eukaryota</taxon>
        <taxon>Viridiplantae</taxon>
        <taxon>Streptophyta</taxon>
        <taxon>Embryophyta</taxon>
        <taxon>Tracheophyta</taxon>
        <taxon>Spermatophyta</taxon>
        <taxon>Magnoliopsida</taxon>
        <taxon>Liliopsida</taxon>
        <taxon>Poales</taxon>
        <taxon>Poaceae</taxon>
        <taxon>BOP clade</taxon>
        <taxon>Oryzoideae</taxon>
        <taxon>Oryzeae</taxon>
        <taxon>Oryzinae</taxon>
        <taxon>Oryza</taxon>
    </lineage>
</organism>
<feature type="compositionally biased region" description="Basic and acidic residues" evidence="1">
    <location>
        <begin position="63"/>
        <end position="73"/>
    </location>
</feature>
<dbReference type="PANTHER" id="PTHR33427:SF1">
    <property type="entry name" value="F6A14.21 PROTEIN"/>
    <property type="match status" value="1"/>
</dbReference>
<dbReference type="Gramene" id="OMERI03G34650.1">
    <property type="protein sequence ID" value="OMERI03G34650.1"/>
    <property type="gene ID" value="OMERI03G34650"/>
</dbReference>
<reference evidence="2" key="2">
    <citation type="submission" date="2018-05" db="EMBL/GenBank/DDBJ databases">
        <title>OmerRS3 (Oryza meridionalis Reference Sequence Version 3).</title>
        <authorList>
            <person name="Zhang J."/>
            <person name="Kudrna D."/>
            <person name="Lee S."/>
            <person name="Talag J."/>
            <person name="Welchert J."/>
            <person name="Wing R.A."/>
        </authorList>
    </citation>
    <scope>NUCLEOTIDE SEQUENCE [LARGE SCALE GENOMIC DNA]</scope>
    <source>
        <strain evidence="2">cv. OR44</strain>
    </source>
</reference>
<proteinExistence type="predicted"/>
<dbReference type="EnsemblPlants" id="OMERI03G34650.1">
    <property type="protein sequence ID" value="OMERI03G34650.1"/>
    <property type="gene ID" value="OMERI03G34650"/>
</dbReference>
<protein>
    <recommendedName>
        <fullName evidence="4">HNH endonuclease</fullName>
    </recommendedName>
</protein>
<evidence type="ECO:0000313" key="2">
    <source>
        <dbReference type="EnsemblPlants" id="OMERI03G34650.1"/>
    </source>
</evidence>
<evidence type="ECO:0000313" key="3">
    <source>
        <dbReference type="Proteomes" id="UP000008021"/>
    </source>
</evidence>
<feature type="compositionally biased region" description="Low complexity" evidence="1">
    <location>
        <begin position="22"/>
        <end position="53"/>
    </location>
</feature>
<dbReference type="InterPro" id="IPR003615">
    <property type="entry name" value="HNH_nuc"/>
</dbReference>
<accession>A0A0E0D886</accession>
<dbReference type="Proteomes" id="UP000008021">
    <property type="component" value="Chromosome 3"/>
</dbReference>
<name>A0A0E0D886_9ORYZ</name>
<dbReference type="CDD" id="cd00085">
    <property type="entry name" value="HNHc"/>
    <property type="match status" value="1"/>
</dbReference>
<sequence length="138" mass="14581">MVFGVILSSVVDHWLNLPQSSPPDTSATPSGAPATTTPSASGPPATATPSPTGNDSGPNKRNFTTDDKKKAWDKATLMPGRDPTLWRLDAAGNPIMYMMAGQQGVLGYEYDHIQPFSQKGPSTGHNCQLLQTGVKRGS</sequence>
<reference evidence="2" key="1">
    <citation type="submission" date="2015-04" db="UniProtKB">
        <authorList>
            <consortium name="EnsemblPlants"/>
        </authorList>
    </citation>
    <scope>IDENTIFICATION</scope>
</reference>
<feature type="region of interest" description="Disordered" evidence="1">
    <location>
        <begin position="18"/>
        <end position="83"/>
    </location>
</feature>
<dbReference type="PANTHER" id="PTHR33427">
    <property type="entry name" value="HNH ENDONUCLEASE"/>
    <property type="match status" value="1"/>
</dbReference>
<dbReference type="HOGENOM" id="CLU_1858437_0_0_1"/>
<keyword evidence="3" id="KW-1185">Reference proteome</keyword>
<evidence type="ECO:0008006" key="4">
    <source>
        <dbReference type="Google" id="ProtNLM"/>
    </source>
</evidence>
<dbReference type="AlphaFoldDB" id="A0A0E0D886"/>